<protein>
    <recommendedName>
        <fullName evidence="1">Contractile injection system tube protein N-terminal domain-containing protein</fullName>
    </recommendedName>
</protein>
<feature type="domain" description="Contractile injection system tube protein N-terminal" evidence="1">
    <location>
        <begin position="21"/>
        <end position="168"/>
    </location>
</feature>
<dbReference type="Proteomes" id="UP000034098">
    <property type="component" value="Unassembled WGS sequence"/>
</dbReference>
<keyword evidence="3" id="KW-1185">Reference proteome</keyword>
<dbReference type="EMBL" id="JYJA01000036">
    <property type="protein sequence ID" value="KJL41951.1"/>
    <property type="molecule type" value="Genomic_DNA"/>
</dbReference>
<organism evidence="2 3">
    <name type="scientific">Microbacterium trichothecenolyticum</name>
    <name type="common">Aureobacterium trichothecenolyticum</name>
    <dbReference type="NCBI Taxonomy" id="69370"/>
    <lineage>
        <taxon>Bacteria</taxon>
        <taxon>Bacillati</taxon>
        <taxon>Actinomycetota</taxon>
        <taxon>Actinomycetes</taxon>
        <taxon>Micrococcales</taxon>
        <taxon>Microbacteriaceae</taxon>
        <taxon>Microbacterium</taxon>
    </lineage>
</organism>
<comment type="caution">
    <text evidence="2">The sequence shown here is derived from an EMBL/GenBank/DDBJ whole genome shotgun (WGS) entry which is preliminary data.</text>
</comment>
<gene>
    <name evidence="2" type="ORF">RS82_02568</name>
</gene>
<name>A0A0M2H6K7_MICTR</name>
<evidence type="ECO:0000259" key="1">
    <source>
        <dbReference type="Pfam" id="PF19266"/>
    </source>
</evidence>
<sequence length="214" mass="22859">MTSPRLIKGGLVQVDVKSGRTLRTIALQYNPDSLSRTMQVQAAGESGGDRSQALRIMGAAAETIKVEAEIDATDRLEHPDQNRTAAEVGIHPQLAALELLVQPTSDALQGNDSIARGGALEVLAIETPLLLFVWGPNRVVPVRITDLSITEDAFDAQLNPIRATVSLGMRVLTVDDLGFEHRGGQLFMAHLRSREALAKQAGSAPPSALGVKEL</sequence>
<dbReference type="Pfam" id="PF19266">
    <property type="entry name" value="CIS_tube"/>
    <property type="match status" value="1"/>
</dbReference>
<dbReference type="AlphaFoldDB" id="A0A0M2H6K7"/>
<dbReference type="PATRIC" id="fig|69370.6.peg.2613"/>
<dbReference type="InterPro" id="IPR045361">
    <property type="entry name" value="CIS_tube_prot_N"/>
</dbReference>
<dbReference type="OrthoDB" id="661223at2"/>
<proteinExistence type="predicted"/>
<evidence type="ECO:0000313" key="3">
    <source>
        <dbReference type="Proteomes" id="UP000034098"/>
    </source>
</evidence>
<accession>A0A0M2H6K7</accession>
<reference evidence="2 3" key="1">
    <citation type="submission" date="2015-02" db="EMBL/GenBank/DDBJ databases">
        <title>Draft genome sequences of ten Microbacterium spp. with emphasis on heavy metal contaminated environments.</title>
        <authorList>
            <person name="Corretto E."/>
        </authorList>
    </citation>
    <scope>NUCLEOTIDE SEQUENCE [LARGE SCALE GENOMIC DNA]</scope>
    <source>
        <strain evidence="2 3">DSM 8608</strain>
    </source>
</reference>
<dbReference type="RefSeq" id="WP_045299949.1">
    <property type="nucleotide sequence ID" value="NZ_JYJA01000036.1"/>
</dbReference>
<evidence type="ECO:0000313" key="2">
    <source>
        <dbReference type="EMBL" id="KJL41951.1"/>
    </source>
</evidence>